<dbReference type="Proteomes" id="UP000285655">
    <property type="component" value="Unassembled WGS sequence"/>
</dbReference>
<reference evidence="1 2" key="1">
    <citation type="journal article" date="2017" name="ISME J.">
        <title>Energy and carbon metabolisms in a deep terrestrial subsurface fluid microbial community.</title>
        <authorList>
            <person name="Momper L."/>
            <person name="Jungbluth S.P."/>
            <person name="Lee M.D."/>
            <person name="Amend J.P."/>
        </authorList>
    </citation>
    <scope>NUCLEOTIDE SEQUENCE [LARGE SCALE GENOMIC DNA]</scope>
    <source>
        <strain evidence="1">SURF_29</strain>
    </source>
</reference>
<proteinExistence type="predicted"/>
<dbReference type="AlphaFoldDB" id="A0A419DGK8"/>
<dbReference type="InterPro" id="IPR036583">
    <property type="entry name" value="23S_rRNA_IVS_sf"/>
</dbReference>
<dbReference type="PANTHER" id="PTHR38471:SF2">
    <property type="entry name" value="FOUR HELIX BUNDLE PROTEIN"/>
    <property type="match status" value="1"/>
</dbReference>
<dbReference type="PANTHER" id="PTHR38471">
    <property type="entry name" value="FOUR HELIX BUNDLE PROTEIN"/>
    <property type="match status" value="1"/>
</dbReference>
<evidence type="ECO:0000313" key="1">
    <source>
        <dbReference type="EMBL" id="RJO62269.1"/>
    </source>
</evidence>
<dbReference type="EMBL" id="QZJW01000002">
    <property type="protein sequence ID" value="RJO62269.1"/>
    <property type="molecule type" value="Genomic_DNA"/>
</dbReference>
<dbReference type="Gene3D" id="1.20.1440.60">
    <property type="entry name" value="23S rRNA-intervening sequence"/>
    <property type="match status" value="1"/>
</dbReference>
<dbReference type="InterPro" id="IPR012657">
    <property type="entry name" value="23S_rRNA-intervening_sequence"/>
</dbReference>
<dbReference type="SUPFAM" id="SSF158446">
    <property type="entry name" value="IVS-encoded protein-like"/>
    <property type="match status" value="1"/>
</dbReference>
<name>A0A419DGK8_9BACT</name>
<dbReference type="NCBIfam" id="TIGR02436">
    <property type="entry name" value="four helix bundle protein"/>
    <property type="match status" value="1"/>
</dbReference>
<evidence type="ECO:0000313" key="2">
    <source>
        <dbReference type="Proteomes" id="UP000285655"/>
    </source>
</evidence>
<dbReference type="Pfam" id="PF05635">
    <property type="entry name" value="23S_rRNA_IVP"/>
    <property type="match status" value="1"/>
</dbReference>
<comment type="caution">
    <text evidence="1">The sequence shown here is derived from an EMBL/GenBank/DDBJ whole genome shotgun (WGS) entry which is preliminary data.</text>
</comment>
<gene>
    <name evidence="1" type="ORF">C4544_00240</name>
</gene>
<organism evidence="1 2">
    <name type="scientific">candidate division WS5 bacterium</name>
    <dbReference type="NCBI Taxonomy" id="2093353"/>
    <lineage>
        <taxon>Bacteria</taxon>
        <taxon>candidate division WS5</taxon>
    </lineage>
</organism>
<sequence>MTKNKKYDLEERTLKFAQDVNLFIKGLAKNLQNIENGKQLIRSAGSVGANYIEANEALSKKDFIMRVKISRKEAKESIFWLKIVEVEECLKSERERLIDESTQLMKIFGSIIEKSK</sequence>
<protein>
    <submittedName>
        <fullName evidence="1">Four helix bundle protein</fullName>
    </submittedName>
</protein>
<accession>A0A419DGK8</accession>